<comment type="caution">
    <text evidence="7">The sequence shown here is derived from an EMBL/GenBank/DDBJ whole genome shotgun (WGS) entry which is preliminary data.</text>
</comment>
<keyword evidence="3" id="KW-0862">Zinc</keyword>
<evidence type="ECO:0000256" key="2">
    <source>
        <dbReference type="ARBA" id="ARBA00022723"/>
    </source>
</evidence>
<dbReference type="Gene3D" id="3.90.1590.10">
    <property type="entry name" value="glutathione-dependent formaldehyde- activating enzyme (gfa)"/>
    <property type="match status" value="1"/>
</dbReference>
<protein>
    <submittedName>
        <fullName evidence="7">Glutathione-dependent formaldehyde-activating</fullName>
    </submittedName>
</protein>
<evidence type="ECO:0000313" key="8">
    <source>
        <dbReference type="Proteomes" id="UP000078397"/>
    </source>
</evidence>
<dbReference type="GO" id="GO:0016846">
    <property type="term" value="F:carbon-sulfur lyase activity"/>
    <property type="evidence" value="ECO:0007669"/>
    <property type="project" value="InterPro"/>
</dbReference>
<evidence type="ECO:0000256" key="1">
    <source>
        <dbReference type="ARBA" id="ARBA00005495"/>
    </source>
</evidence>
<name>A0A179G634_METCM</name>
<keyword evidence="8" id="KW-1185">Reference proteome</keyword>
<feature type="region of interest" description="Disordered" evidence="5">
    <location>
        <begin position="101"/>
        <end position="125"/>
    </location>
</feature>
<dbReference type="KEGG" id="pchm:VFPPC_00680"/>
<dbReference type="Proteomes" id="UP000078397">
    <property type="component" value="Unassembled WGS sequence"/>
</dbReference>
<dbReference type="STRING" id="1380566.A0A179G634"/>
<keyword evidence="2" id="KW-0479">Metal-binding</keyword>
<dbReference type="GO" id="GO:0046872">
    <property type="term" value="F:metal ion binding"/>
    <property type="evidence" value="ECO:0007669"/>
    <property type="project" value="UniProtKB-KW"/>
</dbReference>
<dbReference type="AlphaFoldDB" id="A0A179G634"/>
<dbReference type="SUPFAM" id="SSF51316">
    <property type="entry name" value="Mss4-like"/>
    <property type="match status" value="2"/>
</dbReference>
<dbReference type="InterPro" id="IPR006913">
    <property type="entry name" value="CENP-V/GFA"/>
</dbReference>
<dbReference type="PANTHER" id="PTHR33337">
    <property type="entry name" value="GFA DOMAIN-CONTAINING PROTEIN"/>
    <property type="match status" value="1"/>
</dbReference>
<dbReference type="PANTHER" id="PTHR33337:SF33">
    <property type="entry name" value="CENP-V_GFA DOMAIN-CONTAINING PROTEIN"/>
    <property type="match status" value="1"/>
</dbReference>
<accession>A0A179G634</accession>
<feature type="compositionally biased region" description="Basic and acidic residues" evidence="5">
    <location>
        <begin position="111"/>
        <end position="125"/>
    </location>
</feature>
<comment type="similarity">
    <text evidence="1">Belongs to the Gfa family.</text>
</comment>
<feature type="domain" description="CENP-V/GFA" evidence="6">
    <location>
        <begin position="12"/>
        <end position="134"/>
    </location>
</feature>
<evidence type="ECO:0000259" key="6">
    <source>
        <dbReference type="PROSITE" id="PS51891"/>
    </source>
</evidence>
<keyword evidence="4" id="KW-0456">Lyase</keyword>
<evidence type="ECO:0000256" key="3">
    <source>
        <dbReference type="ARBA" id="ARBA00022833"/>
    </source>
</evidence>
<evidence type="ECO:0000256" key="4">
    <source>
        <dbReference type="ARBA" id="ARBA00023239"/>
    </source>
</evidence>
<evidence type="ECO:0000256" key="5">
    <source>
        <dbReference type="SAM" id="MobiDB-lite"/>
    </source>
</evidence>
<dbReference type="RefSeq" id="XP_018148894.1">
    <property type="nucleotide sequence ID" value="XM_018280653.1"/>
</dbReference>
<evidence type="ECO:0000313" key="7">
    <source>
        <dbReference type="EMBL" id="OAQ72811.1"/>
    </source>
</evidence>
<organism evidence="7 8">
    <name type="scientific">Pochonia chlamydosporia 170</name>
    <dbReference type="NCBI Taxonomy" id="1380566"/>
    <lineage>
        <taxon>Eukaryota</taxon>
        <taxon>Fungi</taxon>
        <taxon>Dikarya</taxon>
        <taxon>Ascomycota</taxon>
        <taxon>Pezizomycotina</taxon>
        <taxon>Sordariomycetes</taxon>
        <taxon>Hypocreomycetidae</taxon>
        <taxon>Hypocreales</taxon>
        <taxon>Clavicipitaceae</taxon>
        <taxon>Pochonia</taxon>
    </lineage>
</organism>
<dbReference type="Pfam" id="PF04828">
    <property type="entry name" value="GFA"/>
    <property type="match status" value="1"/>
</dbReference>
<dbReference type="PROSITE" id="PS51891">
    <property type="entry name" value="CENP_V_GFA"/>
    <property type="match status" value="1"/>
</dbReference>
<dbReference type="InterPro" id="IPR011057">
    <property type="entry name" value="Mss4-like_sf"/>
</dbReference>
<reference evidence="7 8" key="1">
    <citation type="journal article" date="2016" name="PLoS Pathog.">
        <title>Biosynthesis of antibiotic leucinostatins in bio-control fungus Purpureocillium lilacinum and their inhibition on phytophthora revealed by genome mining.</title>
        <authorList>
            <person name="Wang G."/>
            <person name="Liu Z."/>
            <person name="Lin R."/>
            <person name="Li E."/>
            <person name="Mao Z."/>
            <person name="Ling J."/>
            <person name="Yang Y."/>
            <person name="Yin W.B."/>
            <person name="Xie B."/>
        </authorList>
    </citation>
    <scope>NUCLEOTIDE SEQUENCE [LARGE SCALE GENOMIC DNA]</scope>
    <source>
        <strain evidence="7">170</strain>
    </source>
</reference>
<dbReference type="OrthoDB" id="406544at2759"/>
<gene>
    <name evidence="7" type="ORF">VFPPC_00680</name>
</gene>
<proteinExistence type="inferred from homology"/>
<dbReference type="GeneID" id="28844647"/>
<dbReference type="EMBL" id="LSBJ02000001">
    <property type="protein sequence ID" value="OAQ72811.1"/>
    <property type="molecule type" value="Genomic_DNA"/>
</dbReference>
<sequence>MPHYSEKDIFPMQGGCPCGHIRYQINQPPLLVHCCHCTSCQRELGSAFAINAIIERDELKLLPSAKPTIPGSKGAPGGAFASFNETFARLTLSDTRCGPVTAKSDAVTEPTESKPEDTKDKPDPKVELITFPTESTIGITIAQCPVCHTGLWTHYADAGPHTIYLRGGTLDAAHEIDPDVHIFTRSKRDFVTLGDDKPQFEWYYKDRNEFIREDCKARYAKLKEKSGDYMVELRAALGK</sequence>